<name>A0AA45L1N7_9PSEU</name>
<organism evidence="2 3">
    <name type="scientific">Actinosynnema pretiosum subsp. pretiosum</name>
    <dbReference type="NCBI Taxonomy" id="103721"/>
    <lineage>
        <taxon>Bacteria</taxon>
        <taxon>Bacillati</taxon>
        <taxon>Actinomycetota</taxon>
        <taxon>Actinomycetes</taxon>
        <taxon>Pseudonocardiales</taxon>
        <taxon>Pseudonocardiaceae</taxon>
        <taxon>Actinosynnema</taxon>
    </lineage>
</organism>
<sequence>MVECPDCRKPVAEGSAACAACGADLRAPAERATTPPGAPWPEERRALVVVSDPSVTVEPAPADPQPWPQAPPQSWPQVPPQWRHPPAPPFHPPHPLA</sequence>
<proteinExistence type="predicted"/>
<feature type="compositionally biased region" description="Pro residues" evidence="1">
    <location>
        <begin position="61"/>
        <end position="97"/>
    </location>
</feature>
<accession>A0AA45L1N7</accession>
<dbReference type="Proteomes" id="UP000677152">
    <property type="component" value="Chromosome"/>
</dbReference>
<evidence type="ECO:0000313" key="3">
    <source>
        <dbReference type="Proteomes" id="UP000677152"/>
    </source>
</evidence>
<dbReference type="AlphaFoldDB" id="A0AA45L1N7"/>
<evidence type="ECO:0000256" key="1">
    <source>
        <dbReference type="SAM" id="MobiDB-lite"/>
    </source>
</evidence>
<feature type="region of interest" description="Disordered" evidence="1">
    <location>
        <begin position="53"/>
        <end position="97"/>
    </location>
</feature>
<dbReference type="EMBL" id="CP073249">
    <property type="protein sequence ID" value="QUF01799.1"/>
    <property type="molecule type" value="Genomic_DNA"/>
</dbReference>
<evidence type="ECO:0000313" key="2">
    <source>
        <dbReference type="EMBL" id="QUF01799.1"/>
    </source>
</evidence>
<evidence type="ECO:0008006" key="4">
    <source>
        <dbReference type="Google" id="ProtNLM"/>
    </source>
</evidence>
<gene>
    <name evidence="2" type="ORF">KCV87_19865</name>
</gene>
<reference evidence="2" key="1">
    <citation type="submission" date="2021-04" db="EMBL/GenBank/DDBJ databases">
        <title>Genomic sequence of Actinosynnema pretiosum subsp. pretiosum ATCC 31280 (C-14919).</title>
        <authorList>
            <person name="Bai L."/>
            <person name="Wang X."/>
            <person name="Xiao Y."/>
        </authorList>
    </citation>
    <scope>NUCLEOTIDE SEQUENCE</scope>
    <source>
        <strain evidence="2">ATCC 31280</strain>
    </source>
</reference>
<protein>
    <recommendedName>
        <fullName evidence="4">Zinc ribbon domain-containing protein</fullName>
    </recommendedName>
</protein>